<reference evidence="2 3" key="1">
    <citation type="submission" date="2020-04" db="EMBL/GenBank/DDBJ databases">
        <title>Perkinsus olseni comparative genomics.</title>
        <authorList>
            <person name="Bogema D.R."/>
        </authorList>
    </citation>
    <scope>NUCLEOTIDE SEQUENCE [LARGE SCALE GENOMIC DNA]</scope>
    <source>
        <strain evidence="2 3">ATCC PRA-207</strain>
    </source>
</reference>
<feature type="non-terminal residue" evidence="2">
    <location>
        <position position="215"/>
    </location>
</feature>
<protein>
    <submittedName>
        <fullName evidence="2">Uncharacterized protein</fullName>
    </submittedName>
</protein>
<feature type="compositionally biased region" description="Polar residues" evidence="1">
    <location>
        <begin position="111"/>
        <end position="122"/>
    </location>
</feature>
<gene>
    <name evidence="2" type="ORF">FOZ63_006536</name>
</gene>
<evidence type="ECO:0000256" key="1">
    <source>
        <dbReference type="SAM" id="MobiDB-lite"/>
    </source>
</evidence>
<keyword evidence="3" id="KW-1185">Reference proteome</keyword>
<evidence type="ECO:0000313" key="3">
    <source>
        <dbReference type="Proteomes" id="UP000553632"/>
    </source>
</evidence>
<accession>A0A7J6Q005</accession>
<name>A0A7J6Q005_PEROL</name>
<dbReference type="Proteomes" id="UP000553632">
    <property type="component" value="Unassembled WGS sequence"/>
</dbReference>
<feature type="region of interest" description="Disordered" evidence="1">
    <location>
        <begin position="108"/>
        <end position="138"/>
    </location>
</feature>
<evidence type="ECO:0000313" key="2">
    <source>
        <dbReference type="EMBL" id="KAF4701281.1"/>
    </source>
</evidence>
<proteinExistence type="predicted"/>
<comment type="caution">
    <text evidence="2">The sequence shown here is derived from an EMBL/GenBank/DDBJ whole genome shotgun (WGS) entry which is preliminary data.</text>
</comment>
<sequence>RFSQSSFNDPYEANPDTDDVDHLKILLAVEASRRKKANNELLKLRRAHDQQFLEEQRVKRAVFVERDREKTELLDELHRLKLANDSLRHKLQSRGALRSASDYKRLVRQNGGPSTNNENSARMHTVSRVRGPGQGKGIANASVRTVADPAVARTESLQIALTAPPSAPNAPKPIGPWDLRLDRKVSRFRKNEELQKSIWDMCVSVPACHTRTVDL</sequence>
<dbReference type="EMBL" id="JABANO010036754">
    <property type="protein sequence ID" value="KAF4701281.1"/>
    <property type="molecule type" value="Genomic_DNA"/>
</dbReference>
<dbReference type="AlphaFoldDB" id="A0A7J6Q005"/>
<feature type="non-terminal residue" evidence="2">
    <location>
        <position position="1"/>
    </location>
</feature>
<organism evidence="2 3">
    <name type="scientific">Perkinsus olseni</name>
    <name type="common">Perkinsus atlanticus</name>
    <dbReference type="NCBI Taxonomy" id="32597"/>
    <lineage>
        <taxon>Eukaryota</taxon>
        <taxon>Sar</taxon>
        <taxon>Alveolata</taxon>
        <taxon>Perkinsozoa</taxon>
        <taxon>Perkinsea</taxon>
        <taxon>Perkinsida</taxon>
        <taxon>Perkinsidae</taxon>
        <taxon>Perkinsus</taxon>
    </lineage>
</organism>